<evidence type="ECO:0000259" key="8">
    <source>
        <dbReference type="PROSITE" id="PS50198"/>
    </source>
</evidence>
<keyword evidence="5 7" id="KW-0697">Rotamase</keyword>
<comment type="similarity">
    <text evidence="2">Belongs to the PpiC/parvulin rotamase family.</text>
</comment>
<dbReference type="AlphaFoldDB" id="A0AAJ2EZK4"/>
<proteinExistence type="inferred from homology"/>
<reference evidence="9 11" key="1">
    <citation type="submission" date="2023-07" db="EMBL/GenBank/DDBJ databases">
        <title>Sorghum-associated microbial communities from plants grown in Nebraska, USA.</title>
        <authorList>
            <person name="Schachtman D."/>
        </authorList>
    </citation>
    <scope>NUCLEOTIDE SEQUENCE</scope>
    <source>
        <strain evidence="10 11">BE105</strain>
        <strain evidence="9">BE69</strain>
    </source>
</reference>
<comment type="caution">
    <text evidence="9">The sequence shown here is derived from an EMBL/GenBank/DDBJ whole genome shotgun (WGS) entry which is preliminary data.</text>
</comment>
<dbReference type="Proteomes" id="UP001249076">
    <property type="component" value="Unassembled WGS sequence"/>
</dbReference>
<accession>A0AAJ2EZK4</accession>
<dbReference type="PANTHER" id="PTHR47245">
    <property type="entry name" value="PEPTIDYLPROLYL ISOMERASE"/>
    <property type="match status" value="1"/>
</dbReference>
<dbReference type="Gene3D" id="3.10.50.40">
    <property type="match status" value="1"/>
</dbReference>
<dbReference type="InterPro" id="IPR046357">
    <property type="entry name" value="PPIase_dom_sf"/>
</dbReference>
<dbReference type="EMBL" id="JAVDTL010000001">
    <property type="protein sequence ID" value="MDR6765765.1"/>
    <property type="molecule type" value="Genomic_DNA"/>
</dbReference>
<evidence type="ECO:0000256" key="2">
    <source>
        <dbReference type="ARBA" id="ARBA00007656"/>
    </source>
</evidence>
<keyword evidence="6 7" id="KW-0413">Isomerase</keyword>
<dbReference type="GO" id="GO:0003755">
    <property type="term" value="F:peptidyl-prolyl cis-trans isomerase activity"/>
    <property type="evidence" value="ECO:0007669"/>
    <property type="project" value="UniProtKB-KW"/>
</dbReference>
<sequence length="340" mass="36520">MWALNRGNAIQKGGVFPAFFSFHNSFFLSMKLLMTTCFSPMRSMALAAVLLAGGAVAQAADPVPLTQGGKFAITTNDIEADAQMRMPAEMRPMVLANKQSVSQVAMNMYVRRALGLQAVQEGLDKDPKVAAMLQLARDKVLSDMMLERIDSQNAPSDAAALELARATYKAKPDRFKVGEQVQVRHILIAGVKPESRAQAEKLLADIKGGADFAKLAEEHSADKGSAARGGDLGLFAKGRMVPAFEEAAFALQKKGDLSGVVETQFGYHILQLEDRKAPTTRSFDEVKDELLKEVRASVVQDARVKAAQKLGEGVEPDTKAIEAFAAGYAKGPGIPVPTGK</sequence>
<evidence type="ECO:0000256" key="5">
    <source>
        <dbReference type="ARBA" id="ARBA00023110"/>
    </source>
</evidence>
<evidence type="ECO:0000313" key="10">
    <source>
        <dbReference type="EMBL" id="MDR6836202.1"/>
    </source>
</evidence>
<name>A0AAJ2EZK4_ACIDE</name>
<comment type="catalytic activity">
    <reaction evidence="1">
        <text>[protein]-peptidylproline (omega=180) = [protein]-peptidylproline (omega=0)</text>
        <dbReference type="Rhea" id="RHEA:16237"/>
        <dbReference type="Rhea" id="RHEA-COMP:10747"/>
        <dbReference type="Rhea" id="RHEA-COMP:10748"/>
        <dbReference type="ChEBI" id="CHEBI:83833"/>
        <dbReference type="ChEBI" id="CHEBI:83834"/>
        <dbReference type="EC" id="5.2.1.8"/>
    </reaction>
</comment>
<dbReference type="EC" id="5.2.1.8" evidence="3"/>
<dbReference type="SUPFAM" id="SSF54534">
    <property type="entry name" value="FKBP-like"/>
    <property type="match status" value="1"/>
</dbReference>
<keyword evidence="11" id="KW-1185">Reference proteome</keyword>
<dbReference type="EMBL" id="JAVDTS010000001">
    <property type="protein sequence ID" value="MDR6836202.1"/>
    <property type="molecule type" value="Genomic_DNA"/>
</dbReference>
<evidence type="ECO:0000313" key="12">
    <source>
        <dbReference type="Proteomes" id="UP001253458"/>
    </source>
</evidence>
<evidence type="ECO:0000313" key="9">
    <source>
        <dbReference type="EMBL" id="MDR6765765.1"/>
    </source>
</evidence>
<dbReference type="InterPro" id="IPR000297">
    <property type="entry name" value="PPIase_PpiC"/>
</dbReference>
<gene>
    <name evidence="9" type="ORF">J2W88_001023</name>
    <name evidence="10" type="ORF">J2W93_001023</name>
</gene>
<dbReference type="PROSITE" id="PS50198">
    <property type="entry name" value="PPIC_PPIASE_2"/>
    <property type="match status" value="1"/>
</dbReference>
<feature type="domain" description="PpiC" evidence="8">
    <location>
        <begin position="178"/>
        <end position="274"/>
    </location>
</feature>
<evidence type="ECO:0000313" key="11">
    <source>
        <dbReference type="Proteomes" id="UP001249076"/>
    </source>
</evidence>
<dbReference type="Pfam" id="PF13616">
    <property type="entry name" value="Rotamase_3"/>
    <property type="match status" value="1"/>
</dbReference>
<dbReference type="PROSITE" id="PS01096">
    <property type="entry name" value="PPIC_PPIASE_1"/>
    <property type="match status" value="1"/>
</dbReference>
<evidence type="ECO:0000256" key="1">
    <source>
        <dbReference type="ARBA" id="ARBA00000971"/>
    </source>
</evidence>
<protein>
    <recommendedName>
        <fullName evidence="3">peptidylprolyl isomerase</fullName>
        <ecNumber evidence="3">5.2.1.8</ecNumber>
    </recommendedName>
</protein>
<dbReference type="RefSeq" id="WP_310046246.1">
    <property type="nucleotide sequence ID" value="NZ_JAVDTL010000001.1"/>
</dbReference>
<evidence type="ECO:0000256" key="7">
    <source>
        <dbReference type="PROSITE-ProRule" id="PRU00278"/>
    </source>
</evidence>
<evidence type="ECO:0000256" key="3">
    <source>
        <dbReference type="ARBA" id="ARBA00013194"/>
    </source>
</evidence>
<keyword evidence="4" id="KW-0732">Signal</keyword>
<dbReference type="PANTHER" id="PTHR47245:SF1">
    <property type="entry name" value="FOLDASE PROTEIN PRSA"/>
    <property type="match status" value="1"/>
</dbReference>
<dbReference type="InterPro" id="IPR050245">
    <property type="entry name" value="PrsA_foldase"/>
</dbReference>
<organism evidence="9 12">
    <name type="scientific">Acidovorax delafieldii</name>
    <name type="common">Pseudomonas delafieldii</name>
    <dbReference type="NCBI Taxonomy" id="47920"/>
    <lineage>
        <taxon>Bacteria</taxon>
        <taxon>Pseudomonadati</taxon>
        <taxon>Pseudomonadota</taxon>
        <taxon>Betaproteobacteria</taxon>
        <taxon>Burkholderiales</taxon>
        <taxon>Comamonadaceae</taxon>
        <taxon>Acidovorax</taxon>
    </lineage>
</organism>
<evidence type="ECO:0000256" key="6">
    <source>
        <dbReference type="ARBA" id="ARBA00023235"/>
    </source>
</evidence>
<dbReference type="Proteomes" id="UP001253458">
    <property type="component" value="Unassembled WGS sequence"/>
</dbReference>
<evidence type="ECO:0000256" key="4">
    <source>
        <dbReference type="ARBA" id="ARBA00022729"/>
    </source>
</evidence>
<dbReference type="InterPro" id="IPR023058">
    <property type="entry name" value="PPIase_PpiC_CS"/>
</dbReference>